<dbReference type="Pfam" id="PF01391">
    <property type="entry name" value="Collagen"/>
    <property type="match status" value="1"/>
</dbReference>
<dbReference type="InterPro" id="IPR008160">
    <property type="entry name" value="Collagen"/>
</dbReference>
<feature type="region of interest" description="Disordered" evidence="1">
    <location>
        <begin position="35"/>
        <end position="89"/>
    </location>
</feature>
<evidence type="ECO:0000313" key="3">
    <source>
        <dbReference type="Proteomes" id="UP000617531"/>
    </source>
</evidence>
<feature type="compositionally biased region" description="Gly residues" evidence="1">
    <location>
        <begin position="58"/>
        <end position="67"/>
    </location>
</feature>
<protein>
    <recommendedName>
        <fullName evidence="4">Collagen-like protein</fullName>
    </recommendedName>
</protein>
<dbReference type="Proteomes" id="UP000617531">
    <property type="component" value="Unassembled WGS sequence"/>
</dbReference>
<feature type="compositionally biased region" description="Low complexity" evidence="1">
    <location>
        <begin position="74"/>
        <end position="89"/>
    </location>
</feature>
<evidence type="ECO:0008006" key="4">
    <source>
        <dbReference type="Google" id="ProtNLM"/>
    </source>
</evidence>
<dbReference type="RefSeq" id="WP_191284371.1">
    <property type="nucleotide sequence ID" value="NZ_BNAI01000014.1"/>
</dbReference>
<evidence type="ECO:0000256" key="1">
    <source>
        <dbReference type="SAM" id="MobiDB-lite"/>
    </source>
</evidence>
<gene>
    <name evidence="2" type="ORF">GCM10011600_30130</name>
</gene>
<feature type="compositionally biased region" description="Low complexity" evidence="1">
    <location>
        <begin position="35"/>
        <end position="44"/>
    </location>
</feature>
<accession>A0A8J3GTN4</accession>
<dbReference type="AlphaFoldDB" id="A0A8J3GTN4"/>
<reference evidence="2" key="1">
    <citation type="journal article" date="2014" name="Int. J. Syst. Evol. Microbiol.">
        <title>Complete genome sequence of Corynebacterium casei LMG S-19264T (=DSM 44701T), isolated from a smear-ripened cheese.</title>
        <authorList>
            <consortium name="US DOE Joint Genome Institute (JGI-PGF)"/>
            <person name="Walter F."/>
            <person name="Albersmeier A."/>
            <person name="Kalinowski J."/>
            <person name="Ruckert C."/>
        </authorList>
    </citation>
    <scope>NUCLEOTIDE SEQUENCE</scope>
    <source>
        <strain evidence="2">CGMCC 1.16548</strain>
    </source>
</reference>
<proteinExistence type="predicted"/>
<comment type="caution">
    <text evidence="2">The sequence shown here is derived from an EMBL/GenBank/DDBJ whole genome shotgun (WGS) entry which is preliminary data.</text>
</comment>
<sequence length="234" mass="23329">MLSLRSAVVAGILVILAALGGSAVVSWAVVSNATSTSASGADGADGSDGADGESGEAGPVGGDGPAGSPGVRGSAGPQGPAGATGPAGADGADGIGTALSIYEVTAGTQDITTNDLIEVPVVSIIHTSSDVSPVGAGSTVQVEQAGLYRIQYFLRAENNIGGAFSAYLDAGETEAESGGAFNMAPSGSTYFYEWTVSESTLVDLDAFEQISLTVTTIGYETELQLLWMRVERLA</sequence>
<keyword evidence="3" id="KW-1185">Reference proteome</keyword>
<dbReference type="EMBL" id="BNAI01000014">
    <property type="protein sequence ID" value="GHF27247.1"/>
    <property type="molecule type" value="Genomic_DNA"/>
</dbReference>
<evidence type="ECO:0000313" key="2">
    <source>
        <dbReference type="EMBL" id="GHF27247.1"/>
    </source>
</evidence>
<organism evidence="2 3">
    <name type="scientific">Pseudolysinimonas yzui</name>
    <dbReference type="NCBI Taxonomy" id="2708254"/>
    <lineage>
        <taxon>Bacteria</taxon>
        <taxon>Bacillati</taxon>
        <taxon>Actinomycetota</taxon>
        <taxon>Actinomycetes</taxon>
        <taxon>Micrococcales</taxon>
        <taxon>Microbacteriaceae</taxon>
        <taxon>Pseudolysinimonas</taxon>
    </lineage>
</organism>
<reference evidence="2" key="2">
    <citation type="submission" date="2020-09" db="EMBL/GenBank/DDBJ databases">
        <authorList>
            <person name="Sun Q."/>
            <person name="Zhou Y."/>
        </authorList>
    </citation>
    <scope>NUCLEOTIDE SEQUENCE</scope>
    <source>
        <strain evidence="2">CGMCC 1.16548</strain>
    </source>
</reference>
<name>A0A8J3GTN4_9MICO</name>
<dbReference type="Gene3D" id="1.20.5.320">
    <property type="entry name" value="6-Phosphogluconate Dehydrogenase, domain 3"/>
    <property type="match status" value="1"/>
</dbReference>